<comment type="cofactor">
    <cofactor evidence="1">
        <name>Zn(2+)</name>
        <dbReference type="ChEBI" id="CHEBI:29105"/>
    </cofactor>
</comment>
<dbReference type="PANTHER" id="PTHR43690:SF18">
    <property type="entry name" value="INSULIN-DEGRADING ENZYME-RELATED"/>
    <property type="match status" value="1"/>
</dbReference>
<evidence type="ECO:0000256" key="1">
    <source>
        <dbReference type="ARBA" id="ARBA00001947"/>
    </source>
</evidence>
<keyword evidence="20" id="KW-1185">Reference proteome</keyword>
<feature type="domain" description="Coenzyme PQQ synthesis protein F-like C-terminal lobe" evidence="18">
    <location>
        <begin position="803"/>
        <end position="902"/>
    </location>
</feature>
<feature type="chain" id="PRO_5012959552" description="Protease 3" evidence="14">
    <location>
        <begin position="23"/>
        <end position="984"/>
    </location>
</feature>
<evidence type="ECO:0000256" key="11">
    <source>
        <dbReference type="ARBA" id="ARBA00029597"/>
    </source>
</evidence>
<evidence type="ECO:0000259" key="18">
    <source>
        <dbReference type="Pfam" id="PF22456"/>
    </source>
</evidence>
<evidence type="ECO:0000256" key="10">
    <source>
        <dbReference type="ARBA" id="ARBA00023049"/>
    </source>
</evidence>
<dbReference type="Pfam" id="PF16187">
    <property type="entry name" value="Peptidase_M16_M"/>
    <property type="match status" value="1"/>
</dbReference>
<dbReference type="InterPro" id="IPR054734">
    <property type="entry name" value="PqqF-like_C_4"/>
</dbReference>
<dbReference type="EMBL" id="FWPT01000003">
    <property type="protein sequence ID" value="SMA44249.1"/>
    <property type="molecule type" value="Genomic_DNA"/>
</dbReference>
<evidence type="ECO:0000259" key="16">
    <source>
        <dbReference type="Pfam" id="PF05193"/>
    </source>
</evidence>
<organism evidence="19 20">
    <name type="scientific">Parendozoicomonas haliclonae</name>
    <dbReference type="NCBI Taxonomy" id="1960125"/>
    <lineage>
        <taxon>Bacteria</taxon>
        <taxon>Pseudomonadati</taxon>
        <taxon>Pseudomonadota</taxon>
        <taxon>Gammaproteobacteria</taxon>
        <taxon>Oceanospirillales</taxon>
        <taxon>Endozoicomonadaceae</taxon>
        <taxon>Parendozoicomonas</taxon>
    </lineage>
</organism>
<dbReference type="PANTHER" id="PTHR43690">
    <property type="entry name" value="NARDILYSIN"/>
    <property type="match status" value="1"/>
</dbReference>
<dbReference type="InterPro" id="IPR032632">
    <property type="entry name" value="Peptidase_M16_M"/>
</dbReference>
<dbReference type="Pfam" id="PF00675">
    <property type="entry name" value="Peptidase_M16"/>
    <property type="match status" value="1"/>
</dbReference>
<dbReference type="FunFam" id="3.30.830.10:FF:000012">
    <property type="entry name" value="Protease 3"/>
    <property type="match status" value="1"/>
</dbReference>
<dbReference type="RefSeq" id="WP_165767195.1">
    <property type="nucleotide sequence ID" value="NZ_CBCSCN010000008.1"/>
</dbReference>
<dbReference type="Pfam" id="PF22456">
    <property type="entry name" value="PqqF-like_C_4"/>
    <property type="match status" value="1"/>
</dbReference>
<evidence type="ECO:0000256" key="5">
    <source>
        <dbReference type="ARBA" id="ARBA00017565"/>
    </source>
</evidence>
<keyword evidence="7" id="KW-0479">Metal-binding</keyword>
<evidence type="ECO:0000256" key="14">
    <source>
        <dbReference type="SAM" id="SignalP"/>
    </source>
</evidence>
<protein>
    <recommendedName>
        <fullName evidence="5">Protease 3</fullName>
        <ecNumber evidence="4">3.4.24.55</ecNumber>
    </recommendedName>
    <alternativeName>
        <fullName evidence="13">Pitrilysin</fullName>
    </alternativeName>
    <alternativeName>
        <fullName evidence="12">Protease III</fullName>
    </alternativeName>
    <alternativeName>
        <fullName evidence="11">Protease pi</fullName>
    </alternativeName>
</protein>
<proteinExistence type="inferred from homology"/>
<reference evidence="19 20" key="1">
    <citation type="submission" date="2017-03" db="EMBL/GenBank/DDBJ databases">
        <authorList>
            <person name="Afonso C.L."/>
            <person name="Miller P.J."/>
            <person name="Scott M.A."/>
            <person name="Spackman E."/>
            <person name="Goraichik I."/>
            <person name="Dimitrov K.M."/>
            <person name="Suarez D.L."/>
            <person name="Swayne D.E."/>
        </authorList>
    </citation>
    <scope>NUCLEOTIDE SEQUENCE [LARGE SCALE GENOMIC DNA]</scope>
    <source>
        <strain evidence="19">SB41UT1</strain>
    </source>
</reference>
<evidence type="ECO:0000259" key="15">
    <source>
        <dbReference type="Pfam" id="PF00675"/>
    </source>
</evidence>
<evidence type="ECO:0000259" key="17">
    <source>
        <dbReference type="Pfam" id="PF16187"/>
    </source>
</evidence>
<feature type="signal peptide" evidence="14">
    <location>
        <begin position="1"/>
        <end position="22"/>
    </location>
</feature>
<evidence type="ECO:0000256" key="8">
    <source>
        <dbReference type="ARBA" id="ARBA00022801"/>
    </source>
</evidence>
<gene>
    <name evidence="19" type="primary">ptrA_2</name>
    <name evidence="19" type="ORF">EHSB41UT_01763</name>
</gene>
<evidence type="ECO:0000256" key="7">
    <source>
        <dbReference type="ARBA" id="ARBA00022723"/>
    </source>
</evidence>
<evidence type="ECO:0000313" key="20">
    <source>
        <dbReference type="Proteomes" id="UP000196573"/>
    </source>
</evidence>
<comment type="function">
    <text evidence="2">Endopeptidase that degrades small peptides of less than 7 kDa, such as glucagon and insulin.</text>
</comment>
<dbReference type="GO" id="GO:0004222">
    <property type="term" value="F:metalloendopeptidase activity"/>
    <property type="evidence" value="ECO:0007669"/>
    <property type="project" value="UniProtKB-EC"/>
</dbReference>
<evidence type="ECO:0000256" key="4">
    <source>
        <dbReference type="ARBA" id="ARBA00012449"/>
    </source>
</evidence>
<dbReference type="EC" id="3.4.24.55" evidence="4"/>
<dbReference type="InterPro" id="IPR007863">
    <property type="entry name" value="Peptidase_M16_C"/>
</dbReference>
<dbReference type="AlphaFoldDB" id="A0A1X7AI70"/>
<dbReference type="Proteomes" id="UP000196573">
    <property type="component" value="Unassembled WGS sequence"/>
</dbReference>
<dbReference type="SUPFAM" id="SSF63411">
    <property type="entry name" value="LuxS/MPP-like metallohydrolase"/>
    <property type="match status" value="4"/>
</dbReference>
<feature type="domain" description="Peptidase M16 C-terminal" evidence="16">
    <location>
        <begin position="240"/>
        <end position="417"/>
    </location>
</feature>
<keyword evidence="6 19" id="KW-0645">Protease</keyword>
<accession>A0A1X7AI70</accession>
<keyword evidence="14" id="KW-0732">Signal</keyword>
<keyword evidence="8 19" id="KW-0378">Hydrolase</keyword>
<evidence type="ECO:0000256" key="3">
    <source>
        <dbReference type="ARBA" id="ARBA00007261"/>
    </source>
</evidence>
<name>A0A1X7AI70_9GAMM</name>
<feature type="domain" description="Peptidase M16 middle/third" evidence="17">
    <location>
        <begin position="425"/>
        <end position="705"/>
    </location>
</feature>
<dbReference type="PROSITE" id="PS51257">
    <property type="entry name" value="PROKAR_LIPOPROTEIN"/>
    <property type="match status" value="1"/>
</dbReference>
<evidence type="ECO:0000256" key="13">
    <source>
        <dbReference type="ARBA" id="ARBA00033450"/>
    </source>
</evidence>
<dbReference type="InterPro" id="IPR011765">
    <property type="entry name" value="Pept_M16_N"/>
</dbReference>
<evidence type="ECO:0000256" key="12">
    <source>
        <dbReference type="ARBA" id="ARBA00031184"/>
    </source>
</evidence>
<evidence type="ECO:0000256" key="9">
    <source>
        <dbReference type="ARBA" id="ARBA00022833"/>
    </source>
</evidence>
<evidence type="ECO:0000256" key="6">
    <source>
        <dbReference type="ARBA" id="ARBA00022670"/>
    </source>
</evidence>
<evidence type="ECO:0000313" key="19">
    <source>
        <dbReference type="EMBL" id="SMA44249.1"/>
    </source>
</evidence>
<dbReference type="Gene3D" id="3.30.830.10">
    <property type="entry name" value="Metalloenzyme, LuxS/M16 peptidase-like"/>
    <property type="match status" value="4"/>
</dbReference>
<keyword evidence="10" id="KW-0482">Metalloprotease</keyword>
<evidence type="ECO:0000256" key="2">
    <source>
        <dbReference type="ARBA" id="ARBA00002184"/>
    </source>
</evidence>
<comment type="similarity">
    <text evidence="3">Belongs to the peptidase M16 family.</text>
</comment>
<dbReference type="Pfam" id="PF05193">
    <property type="entry name" value="Peptidase_M16_C"/>
    <property type="match status" value="1"/>
</dbReference>
<feature type="domain" description="Peptidase M16 N-terminal" evidence="15">
    <location>
        <begin position="77"/>
        <end position="196"/>
    </location>
</feature>
<dbReference type="GO" id="GO:0046872">
    <property type="term" value="F:metal ion binding"/>
    <property type="evidence" value="ECO:0007669"/>
    <property type="project" value="UniProtKB-KW"/>
</dbReference>
<sequence length="984" mass="109240">MKRTTVSCLKPLSVIIFTAALAACSSEVKEEASVSTNNSSDINASVEKAPANPAQDIIKSANDDRDYQLVTLDNGVRVVLISDPDADKAAASIYVGTGSWSDPKGREGMAHFLEHMLLFMKSEKYPELGGFREYVKAQGGSMNGTTYGEKTNYYFEVNAEGLAEGLDRLAWAVGKSILENEYVDKERNSVDSEFRAGFTRPYWRSNVVHGETSNPAHPYGHFGTGNIDTLNNDDGVSLLKDLEVFYRDYYVGSNMTVAVYGQESLAELETMAKTSLAAIPAGVAAEKPWDDSISPFTEGQQGVQINIKTLQDRNTLSLEFNLPASRENFAAKPVVYLKKIFSSERKGTLYSALKEEGLINSLSAYGWDSDNSFTDFGISMGLTEKGAQQTDRIGAIVFDFIDLVKKDGIKKELFDEYGQIARLFFDSADQARPVDHVNELAYNLQEYPVKNLLNVDVAWERYDEALIRSYLNEMTVDNLRMIVSGKDVSVDKEAPHYGTRYSMAPLTETQQQLFADSAIHSSLSLPALNPYAPKNLELIAENEQSKEVPSQLINEPGLRVWHKSDQTFNAPKADVRLAYSTPLSDSSVKNSVTFTLFSELIGQVLNEPLYPAREAGLGYSVYRQGTTDLAIQLSGFSDKQPLLLDTIVKALEEQAFTEQDFARVKEAYAKNLENFRLSSPDDQAWSAFNEVVFPGTYSAVEQAEALKAVSLADVQAFGEAFLKKAHLDVLVHGNLSAAQTESMARKAAAVVKEPGEHYRTRLYDLSSMPTVSLALDIDHSDSTSFLYYQAQDESLETRTGLALIDDMISGPYFRELRTNQQLGYIVWSSPRRLNDRPGLVFMVQSTNTAPEEIKKRSLALFAQQREVIEAMDAQAFADLKETLIKDTMKKDTGLTKRTNRFWWNIVGEKLDFADRDHFVAAAKLLTKEKVLALYDKYLLADGALSLEVKSFGKNHKAEKPDASVENVVKCATAECLDAMDVPTT</sequence>
<dbReference type="GO" id="GO:0006508">
    <property type="term" value="P:proteolysis"/>
    <property type="evidence" value="ECO:0007669"/>
    <property type="project" value="UniProtKB-KW"/>
</dbReference>
<dbReference type="InterPro" id="IPR011249">
    <property type="entry name" value="Metalloenz_LuxS/M16"/>
</dbReference>
<dbReference type="InterPro" id="IPR050626">
    <property type="entry name" value="Peptidase_M16"/>
</dbReference>
<keyword evidence="9" id="KW-0862">Zinc</keyword>